<feature type="domain" description="Carboxylesterase type B" evidence="7">
    <location>
        <begin position="162"/>
        <end position="684"/>
    </location>
</feature>
<dbReference type="Gene3D" id="3.40.50.1820">
    <property type="entry name" value="alpha/beta hydrolase"/>
    <property type="match status" value="1"/>
</dbReference>
<evidence type="ECO:0000256" key="3">
    <source>
        <dbReference type="ARBA" id="ARBA00023180"/>
    </source>
</evidence>
<feature type="compositionally biased region" description="Polar residues" evidence="4">
    <location>
        <begin position="821"/>
        <end position="839"/>
    </location>
</feature>
<keyword evidence="2 6" id="KW-0732">Signal</keyword>
<sequence>MACGQQPRLFCFCLMFITYSENFVISQDVNYGSYYQQANPYVNNRPPEPGDRDYRTFTYNSRRYGQYQPNNYDWQGAPGDPQRVGQDVRFRYDSVGNAEPILPGILGGWREDLQGKRRPDTIYKDTNVFVKTKHGEVQGFKVFLYDNPDPDSLYRPGSESIEREQGHTVVFLGIPYALPPTDEGRFKPPRWHKGWQLMQATDFGPACPQPVRYVGASKGVRDMDEDCLYLNIYTPSIGGISLNYPVMVYIHGGDFMRGASNLFPGHIMATFFKVVVVTINYRLGALGFLSTGDINSPGNYGILDQAMALRWIYDNIEYFNGDKFSITLFGPGAGAASAGLLMVAPDTSHMVDKVIAQSGSAVADWAFIVDKYRAQNTSRVFGQLLGCSIDSSWKLVNCLKQGRSALELGNAEFPPEVGLFPWGPVAEMNVTMPYYEGWYEKDWHFLYDTPENLIKKGRFNPGLKYMSSVTLKEASDFIYHNDSLAPYFIVDQNFVDQKIREFVLRFNYTLNPNGTYEAIKYMYTYWPDPSNLTFIREQYINMLSDFLYVAPNDKMIKLLIEKNVPVYMYVLNTTVEAFNYPEWRKVPHDIEHYLLCGAPFMDIEFFSEKEHFSRDQWTNNDRNMSYFFMKAYTDFARYGNPSHTQILGLHFEEAILGQLKYLNLNTTYNSSIMWNHRQTESAFWTNYLPTVVGHLVPTYPPTTEFWWEPREPLQIAFWSMSAMCLILVVLLVLCCMLWRNAKRQSDRYYNGDLFLSNDGDPDVGIENTRSQDIYEYTDKPKTPTFSEPGRTFSENSFQTESAVSLKEMGDSRKPTPVTPSMKYSRSKTQLIQGVPQTDV</sequence>
<dbReference type="InterPro" id="IPR002018">
    <property type="entry name" value="CarbesteraseB"/>
</dbReference>
<dbReference type="PROSITE" id="PS00941">
    <property type="entry name" value="CARBOXYLESTERASE_B_2"/>
    <property type="match status" value="1"/>
</dbReference>
<keyword evidence="5" id="KW-1133">Transmembrane helix</keyword>
<gene>
    <name evidence="8" type="ORF">RN001_015773</name>
</gene>
<reference evidence="9" key="1">
    <citation type="submission" date="2023-01" db="EMBL/GenBank/DDBJ databases">
        <title>Key to firefly adult light organ development and bioluminescence: homeobox transcription factors regulate luciferase expression and transportation to peroxisome.</title>
        <authorList>
            <person name="Fu X."/>
        </authorList>
    </citation>
    <scope>NUCLEOTIDE SEQUENCE [LARGE SCALE GENOMIC DNA]</scope>
</reference>
<evidence type="ECO:0000256" key="2">
    <source>
        <dbReference type="ARBA" id="ARBA00022729"/>
    </source>
</evidence>
<feature type="chain" id="PRO_5042993678" description="Carboxylesterase type B domain-containing protein" evidence="6">
    <location>
        <begin position="23"/>
        <end position="839"/>
    </location>
</feature>
<dbReference type="SUPFAM" id="SSF53474">
    <property type="entry name" value="alpha/beta-Hydrolases"/>
    <property type="match status" value="1"/>
</dbReference>
<evidence type="ECO:0000256" key="5">
    <source>
        <dbReference type="SAM" id="Phobius"/>
    </source>
</evidence>
<dbReference type="AlphaFoldDB" id="A0AAN7SB22"/>
<keyword evidence="5" id="KW-0472">Membrane</keyword>
<evidence type="ECO:0000256" key="6">
    <source>
        <dbReference type="SAM" id="SignalP"/>
    </source>
</evidence>
<feature type="signal peptide" evidence="6">
    <location>
        <begin position="1"/>
        <end position="22"/>
    </location>
</feature>
<keyword evidence="5" id="KW-0812">Transmembrane</keyword>
<feature type="region of interest" description="Disordered" evidence="4">
    <location>
        <begin position="766"/>
        <end position="839"/>
    </location>
</feature>
<dbReference type="InterPro" id="IPR019819">
    <property type="entry name" value="Carboxylesterase_B_CS"/>
</dbReference>
<dbReference type="InterPro" id="IPR051093">
    <property type="entry name" value="Neuroligin/BSAL"/>
</dbReference>
<evidence type="ECO:0000313" key="9">
    <source>
        <dbReference type="Proteomes" id="UP001353858"/>
    </source>
</evidence>
<comment type="caution">
    <text evidence="8">The sequence shown here is derived from an EMBL/GenBank/DDBJ whole genome shotgun (WGS) entry which is preliminary data.</text>
</comment>
<comment type="similarity">
    <text evidence="1">Belongs to the type-B carboxylesterase/lipase family.</text>
</comment>
<keyword evidence="9" id="KW-1185">Reference proteome</keyword>
<dbReference type="InterPro" id="IPR029058">
    <property type="entry name" value="AB_hydrolase_fold"/>
</dbReference>
<evidence type="ECO:0000313" key="8">
    <source>
        <dbReference type="EMBL" id="KAK4871649.1"/>
    </source>
</evidence>
<keyword evidence="3" id="KW-0325">Glycoprotein</keyword>
<feature type="transmembrane region" description="Helical" evidence="5">
    <location>
        <begin position="715"/>
        <end position="738"/>
    </location>
</feature>
<organism evidence="8 9">
    <name type="scientific">Aquatica leii</name>
    <dbReference type="NCBI Taxonomy" id="1421715"/>
    <lineage>
        <taxon>Eukaryota</taxon>
        <taxon>Metazoa</taxon>
        <taxon>Ecdysozoa</taxon>
        <taxon>Arthropoda</taxon>
        <taxon>Hexapoda</taxon>
        <taxon>Insecta</taxon>
        <taxon>Pterygota</taxon>
        <taxon>Neoptera</taxon>
        <taxon>Endopterygota</taxon>
        <taxon>Coleoptera</taxon>
        <taxon>Polyphaga</taxon>
        <taxon>Elateriformia</taxon>
        <taxon>Elateroidea</taxon>
        <taxon>Lampyridae</taxon>
        <taxon>Luciolinae</taxon>
        <taxon>Aquatica</taxon>
    </lineage>
</organism>
<evidence type="ECO:0000259" key="7">
    <source>
        <dbReference type="Pfam" id="PF00135"/>
    </source>
</evidence>
<name>A0AAN7SB22_9COLE</name>
<protein>
    <recommendedName>
        <fullName evidence="7">Carboxylesterase type B domain-containing protein</fullName>
    </recommendedName>
</protein>
<dbReference type="Proteomes" id="UP001353858">
    <property type="component" value="Unassembled WGS sequence"/>
</dbReference>
<dbReference type="FunFam" id="3.40.50.1820:FF:000156">
    <property type="entry name" value="Neuroligin-4, Y-linked"/>
    <property type="match status" value="1"/>
</dbReference>
<dbReference type="Pfam" id="PF00135">
    <property type="entry name" value="COesterase"/>
    <property type="match status" value="1"/>
</dbReference>
<accession>A0AAN7SB22</accession>
<evidence type="ECO:0000256" key="4">
    <source>
        <dbReference type="SAM" id="MobiDB-lite"/>
    </source>
</evidence>
<evidence type="ECO:0000256" key="1">
    <source>
        <dbReference type="ARBA" id="ARBA00005964"/>
    </source>
</evidence>
<dbReference type="EMBL" id="JARPUR010000008">
    <property type="protein sequence ID" value="KAK4871649.1"/>
    <property type="molecule type" value="Genomic_DNA"/>
</dbReference>
<dbReference type="PANTHER" id="PTHR43903">
    <property type="entry name" value="NEUROLIGIN"/>
    <property type="match status" value="1"/>
</dbReference>
<feature type="compositionally biased region" description="Polar residues" evidence="4">
    <location>
        <begin position="792"/>
        <end position="802"/>
    </location>
</feature>
<proteinExistence type="inferred from homology"/>